<dbReference type="Gene3D" id="2.40.30.170">
    <property type="match status" value="1"/>
</dbReference>
<dbReference type="SUPFAM" id="SSF111369">
    <property type="entry name" value="HlyD-like secretion proteins"/>
    <property type="match status" value="1"/>
</dbReference>
<feature type="chain" id="PRO_5011775304" evidence="2">
    <location>
        <begin position="24"/>
        <end position="353"/>
    </location>
</feature>
<keyword evidence="2" id="KW-0732">Signal</keyword>
<dbReference type="RefSeq" id="WP_091242843.1">
    <property type="nucleotide sequence ID" value="NZ_FNAG01000006.1"/>
</dbReference>
<dbReference type="PANTHER" id="PTHR30097:SF4">
    <property type="entry name" value="SLR6042 PROTEIN"/>
    <property type="match status" value="1"/>
</dbReference>
<protein>
    <submittedName>
        <fullName evidence="3">Barrel-sandwich domain of CusB or HlyD membrane-fusion</fullName>
    </submittedName>
</protein>
<dbReference type="AlphaFoldDB" id="A0A1G6XB26"/>
<evidence type="ECO:0000256" key="1">
    <source>
        <dbReference type="ARBA" id="ARBA00022448"/>
    </source>
</evidence>
<dbReference type="EMBL" id="FNAG01000006">
    <property type="protein sequence ID" value="SDD75358.1"/>
    <property type="molecule type" value="Genomic_DNA"/>
</dbReference>
<dbReference type="Proteomes" id="UP000199603">
    <property type="component" value="Unassembled WGS sequence"/>
</dbReference>
<keyword evidence="4" id="KW-1185">Reference proteome</keyword>
<dbReference type="InterPro" id="IPR051909">
    <property type="entry name" value="MFP_Cation_Efflux"/>
</dbReference>
<dbReference type="OrthoDB" id="9806939at2"/>
<keyword evidence="1" id="KW-0813">Transport</keyword>
<dbReference type="GO" id="GO:0030313">
    <property type="term" value="C:cell envelope"/>
    <property type="evidence" value="ECO:0007669"/>
    <property type="project" value="TreeGrafter"/>
</dbReference>
<gene>
    <name evidence="3" type="ORF">SAMN04488509_106139</name>
</gene>
<evidence type="ECO:0000313" key="3">
    <source>
        <dbReference type="EMBL" id="SDD75358.1"/>
    </source>
</evidence>
<dbReference type="STRING" id="265719.SAMN04488509_106139"/>
<feature type="signal peptide" evidence="2">
    <location>
        <begin position="1"/>
        <end position="23"/>
    </location>
</feature>
<dbReference type="GO" id="GO:0015679">
    <property type="term" value="P:plasma membrane copper ion transport"/>
    <property type="evidence" value="ECO:0007669"/>
    <property type="project" value="TreeGrafter"/>
</dbReference>
<dbReference type="GO" id="GO:0060003">
    <property type="term" value="P:copper ion export"/>
    <property type="evidence" value="ECO:0007669"/>
    <property type="project" value="TreeGrafter"/>
</dbReference>
<evidence type="ECO:0000256" key="2">
    <source>
        <dbReference type="SAM" id="SignalP"/>
    </source>
</evidence>
<reference evidence="3 4" key="1">
    <citation type="submission" date="2016-10" db="EMBL/GenBank/DDBJ databases">
        <authorList>
            <person name="de Groot N.N."/>
        </authorList>
    </citation>
    <scope>NUCLEOTIDE SEQUENCE [LARGE SCALE GENOMIC DNA]</scope>
    <source>
        <strain evidence="3 4">DSM 16957</strain>
    </source>
</reference>
<dbReference type="Gene3D" id="2.40.50.100">
    <property type="match status" value="1"/>
</dbReference>
<proteinExistence type="predicted"/>
<evidence type="ECO:0000313" key="4">
    <source>
        <dbReference type="Proteomes" id="UP000199603"/>
    </source>
</evidence>
<organism evidence="3 4">
    <name type="scientific">Aquimonas voraii</name>
    <dbReference type="NCBI Taxonomy" id="265719"/>
    <lineage>
        <taxon>Bacteria</taxon>
        <taxon>Pseudomonadati</taxon>
        <taxon>Pseudomonadota</taxon>
        <taxon>Gammaproteobacteria</taxon>
        <taxon>Lysobacterales</taxon>
        <taxon>Lysobacteraceae</taxon>
        <taxon>Aquimonas</taxon>
    </lineage>
</organism>
<dbReference type="PANTHER" id="PTHR30097">
    <property type="entry name" value="CATION EFFLUX SYSTEM PROTEIN CUSB"/>
    <property type="match status" value="1"/>
</dbReference>
<accession>A0A1G6XB26</accession>
<name>A0A1G6XB26_9GAMM</name>
<dbReference type="Gene3D" id="1.10.287.470">
    <property type="entry name" value="Helix hairpin bin"/>
    <property type="match status" value="1"/>
</dbReference>
<sequence>MTRTLTARLLFLALVSLAPLAHAQTRLKLALQPGQVEAMALGFAAPVPVEWIPVARLPAELESPPETQALLVAAFPGTLVQGIAAEGELLQAGAPVLRLASPAWAAALAEAQARAARSEAASRQSERSEALLDAGVISLREAEALRAEALALDAAVRGDRGLLAASLAADGSVLLSSPRAGRLLARMSGAGMAFEAGALLARIGDAAERIAHAQAPARLAGVILPGMQAQVGEASGEVVAVAAALDPESRSLAVTARVPAAAGLPGAPVELAVSRPAPAGTRRIPAAALIRVDGADVVFVRREGEIEGMVVGVAFRDGEAAWVTGLPDRVEVVFRGVLALKAVAEAQAADGEG</sequence>